<evidence type="ECO:0000313" key="1">
    <source>
        <dbReference type="EMBL" id="KAG8064564.1"/>
    </source>
</evidence>
<reference evidence="1" key="1">
    <citation type="journal article" date="2021" name="bioRxiv">
        <title>Whole Genome Assembly and Annotation of Northern Wild Rice, Zizania palustris L., Supports a Whole Genome Duplication in the Zizania Genus.</title>
        <authorList>
            <person name="Haas M."/>
            <person name="Kono T."/>
            <person name="Macchietto M."/>
            <person name="Millas R."/>
            <person name="McGilp L."/>
            <person name="Shao M."/>
            <person name="Duquette J."/>
            <person name="Hirsch C.N."/>
            <person name="Kimball J."/>
        </authorList>
    </citation>
    <scope>NUCLEOTIDE SEQUENCE</scope>
    <source>
        <tissue evidence="1">Fresh leaf tissue</tissue>
    </source>
</reference>
<protein>
    <submittedName>
        <fullName evidence="1">Uncharacterized protein</fullName>
    </submittedName>
</protein>
<organism evidence="1 2">
    <name type="scientific">Zizania palustris</name>
    <name type="common">Northern wild rice</name>
    <dbReference type="NCBI Taxonomy" id="103762"/>
    <lineage>
        <taxon>Eukaryota</taxon>
        <taxon>Viridiplantae</taxon>
        <taxon>Streptophyta</taxon>
        <taxon>Embryophyta</taxon>
        <taxon>Tracheophyta</taxon>
        <taxon>Spermatophyta</taxon>
        <taxon>Magnoliopsida</taxon>
        <taxon>Liliopsida</taxon>
        <taxon>Poales</taxon>
        <taxon>Poaceae</taxon>
        <taxon>BOP clade</taxon>
        <taxon>Oryzoideae</taxon>
        <taxon>Oryzeae</taxon>
        <taxon>Zizaniinae</taxon>
        <taxon>Zizania</taxon>
    </lineage>
</organism>
<accession>A0A8J5VYJ6</accession>
<evidence type="ECO:0000313" key="2">
    <source>
        <dbReference type="Proteomes" id="UP000729402"/>
    </source>
</evidence>
<dbReference type="AlphaFoldDB" id="A0A8J5VYJ6"/>
<dbReference type="EMBL" id="JAAALK010000285">
    <property type="protein sequence ID" value="KAG8064564.1"/>
    <property type="molecule type" value="Genomic_DNA"/>
</dbReference>
<comment type="caution">
    <text evidence="1">The sequence shown here is derived from an EMBL/GenBank/DDBJ whole genome shotgun (WGS) entry which is preliminary data.</text>
</comment>
<reference evidence="1" key="2">
    <citation type="submission" date="2021-02" db="EMBL/GenBank/DDBJ databases">
        <authorList>
            <person name="Kimball J.A."/>
            <person name="Haas M.W."/>
            <person name="Macchietto M."/>
            <person name="Kono T."/>
            <person name="Duquette J."/>
            <person name="Shao M."/>
        </authorList>
    </citation>
    <scope>NUCLEOTIDE SEQUENCE</scope>
    <source>
        <tissue evidence="1">Fresh leaf tissue</tissue>
    </source>
</reference>
<name>A0A8J5VYJ6_ZIZPA</name>
<gene>
    <name evidence="1" type="ORF">GUJ93_ZPchr0004g39705</name>
</gene>
<dbReference type="Proteomes" id="UP000729402">
    <property type="component" value="Unassembled WGS sequence"/>
</dbReference>
<keyword evidence="2" id="KW-1185">Reference proteome</keyword>
<sequence length="161" mass="18008">MSMRDLAEEFISLQIALLKMFEQGGNPALSPLGSTEAITNEPLVRWLKFIQAAAKMAEATMVRYGEVSERVATQGVLHYLEDVGSLIQSVMEAVPITFRDDHLLMPSLNVVAIWKIFQGAWKAEGQDATKAMMDKAHCQKMLRARPSLKPTNNFVHDTFEV</sequence>
<proteinExistence type="predicted"/>